<dbReference type="GO" id="GO:0016887">
    <property type="term" value="F:ATP hydrolysis activity"/>
    <property type="evidence" value="ECO:0007669"/>
    <property type="project" value="InterPro"/>
</dbReference>
<dbReference type="Pfam" id="PF00005">
    <property type="entry name" value="ABC_tran"/>
    <property type="match status" value="1"/>
</dbReference>
<organism evidence="6 7">
    <name type="scientific">Vulgatibacter incomptus</name>
    <dbReference type="NCBI Taxonomy" id="1391653"/>
    <lineage>
        <taxon>Bacteria</taxon>
        <taxon>Pseudomonadati</taxon>
        <taxon>Myxococcota</taxon>
        <taxon>Myxococcia</taxon>
        <taxon>Myxococcales</taxon>
        <taxon>Cystobacterineae</taxon>
        <taxon>Vulgatibacteraceae</taxon>
        <taxon>Vulgatibacter</taxon>
    </lineage>
</organism>
<keyword evidence="3" id="KW-0547">Nucleotide-binding</keyword>
<gene>
    <name evidence="6" type="ORF">AKJ08_0699</name>
</gene>
<dbReference type="InterPro" id="IPR003593">
    <property type="entry name" value="AAA+_ATPase"/>
</dbReference>
<dbReference type="STRING" id="1391653.AKJ08_0699"/>
<dbReference type="AlphaFoldDB" id="A0A0K1P9Y3"/>
<comment type="similarity">
    <text evidence="1">Belongs to the ABC transporter superfamily.</text>
</comment>
<dbReference type="Gene3D" id="3.40.50.300">
    <property type="entry name" value="P-loop containing nucleotide triphosphate hydrolases"/>
    <property type="match status" value="1"/>
</dbReference>
<evidence type="ECO:0000256" key="1">
    <source>
        <dbReference type="ARBA" id="ARBA00005417"/>
    </source>
</evidence>
<feature type="domain" description="ABC transporter" evidence="5">
    <location>
        <begin position="6"/>
        <end position="240"/>
    </location>
</feature>
<protein>
    <submittedName>
        <fullName evidence="6">ABC transporter ATP-binding protein</fullName>
    </submittedName>
</protein>
<keyword evidence="7" id="KW-1185">Reference proteome</keyword>
<dbReference type="SMART" id="SM00382">
    <property type="entry name" value="AAA"/>
    <property type="match status" value="1"/>
</dbReference>
<proteinExistence type="inferred from homology"/>
<dbReference type="OrthoDB" id="9809450at2"/>
<dbReference type="InterPro" id="IPR003439">
    <property type="entry name" value="ABC_transporter-like_ATP-bd"/>
</dbReference>
<dbReference type="PANTHER" id="PTHR43335:SF4">
    <property type="entry name" value="ABC TRANSPORTER, ATP-BINDING PROTEIN"/>
    <property type="match status" value="1"/>
</dbReference>
<sequence length="322" mass="34904">MPDEILVTRGLTKVFHLGLRRRRVVAVQGLDLSVERGEIYGFLGPNGAGKSTTIKMLMGLITPTSGEASIFGQPIGATRARAHLGFLPENPYFHDFLTPEQLLAFAGRLGGLSSSTLAERIPRLLDLVGLGKARKMPLRRFSKGMVQRAGIAQALVGDPALVVLDEPMSGLDPIGRKDVREVIFRLKEEGKTVFFSSHILPDVEAICDRVGLMLHGRLREQGRLDELLTARARAVDVIAEAIPASLAASFRERAMRSLPKGNGWALTFSEEAEADEAVRALVLGGARIVSVARHRETLEDLFMRKADEAGAAHARGEESASA</sequence>
<keyword evidence="4 6" id="KW-0067">ATP-binding</keyword>
<dbReference type="KEGG" id="vin:AKJ08_0699"/>
<evidence type="ECO:0000256" key="2">
    <source>
        <dbReference type="ARBA" id="ARBA00022448"/>
    </source>
</evidence>
<dbReference type="RefSeq" id="WP_050724778.1">
    <property type="nucleotide sequence ID" value="NZ_CP012332.1"/>
</dbReference>
<keyword evidence="2" id="KW-0813">Transport</keyword>
<dbReference type="CDD" id="cd03230">
    <property type="entry name" value="ABC_DR_subfamily_A"/>
    <property type="match status" value="1"/>
</dbReference>
<dbReference type="GO" id="GO:0005524">
    <property type="term" value="F:ATP binding"/>
    <property type="evidence" value="ECO:0007669"/>
    <property type="project" value="UniProtKB-KW"/>
</dbReference>
<dbReference type="SUPFAM" id="SSF52540">
    <property type="entry name" value="P-loop containing nucleoside triphosphate hydrolases"/>
    <property type="match status" value="1"/>
</dbReference>
<dbReference type="PROSITE" id="PS50893">
    <property type="entry name" value="ABC_TRANSPORTER_2"/>
    <property type="match status" value="1"/>
</dbReference>
<evidence type="ECO:0000256" key="4">
    <source>
        <dbReference type="ARBA" id="ARBA00022840"/>
    </source>
</evidence>
<name>A0A0K1P9Y3_9BACT</name>
<dbReference type="EMBL" id="CP012332">
    <property type="protein sequence ID" value="AKU90312.1"/>
    <property type="molecule type" value="Genomic_DNA"/>
</dbReference>
<dbReference type="Proteomes" id="UP000055590">
    <property type="component" value="Chromosome"/>
</dbReference>
<accession>A0A0K1P9Y3</accession>
<evidence type="ECO:0000313" key="7">
    <source>
        <dbReference type="Proteomes" id="UP000055590"/>
    </source>
</evidence>
<dbReference type="InterPro" id="IPR027417">
    <property type="entry name" value="P-loop_NTPase"/>
</dbReference>
<evidence type="ECO:0000256" key="3">
    <source>
        <dbReference type="ARBA" id="ARBA00022741"/>
    </source>
</evidence>
<dbReference type="PATRIC" id="fig|1391653.3.peg.718"/>
<evidence type="ECO:0000259" key="5">
    <source>
        <dbReference type="PROSITE" id="PS50893"/>
    </source>
</evidence>
<dbReference type="PANTHER" id="PTHR43335">
    <property type="entry name" value="ABC TRANSPORTER, ATP-BINDING PROTEIN"/>
    <property type="match status" value="1"/>
</dbReference>
<evidence type="ECO:0000313" key="6">
    <source>
        <dbReference type="EMBL" id="AKU90312.1"/>
    </source>
</evidence>
<reference evidence="6 7" key="1">
    <citation type="submission" date="2015-08" db="EMBL/GenBank/DDBJ databases">
        <authorList>
            <person name="Babu N.S."/>
            <person name="Beckwith C.J."/>
            <person name="Beseler K.G."/>
            <person name="Brison A."/>
            <person name="Carone J.V."/>
            <person name="Caskin T.P."/>
            <person name="Diamond M."/>
            <person name="Durham M.E."/>
            <person name="Foxe J.M."/>
            <person name="Go M."/>
            <person name="Henderson B.A."/>
            <person name="Jones I.B."/>
            <person name="McGettigan J.A."/>
            <person name="Micheletti S.J."/>
            <person name="Nasrallah M.E."/>
            <person name="Ortiz D."/>
            <person name="Piller C.R."/>
            <person name="Privatt S.R."/>
            <person name="Schneider S.L."/>
            <person name="Sharp S."/>
            <person name="Smith T.C."/>
            <person name="Stanton J.D."/>
            <person name="Ullery H.E."/>
            <person name="Wilson R.J."/>
            <person name="Serrano M.G."/>
            <person name="Buck G."/>
            <person name="Lee V."/>
            <person name="Wang Y."/>
            <person name="Carvalho R."/>
            <person name="Voegtly L."/>
            <person name="Shi R."/>
            <person name="Duckworth R."/>
            <person name="Johnson A."/>
            <person name="Loviza R."/>
            <person name="Walstead R."/>
            <person name="Shah Z."/>
            <person name="Kiflezghi M."/>
            <person name="Wade K."/>
            <person name="Ball S.L."/>
            <person name="Bradley K.W."/>
            <person name="Asai D.J."/>
            <person name="Bowman C.A."/>
            <person name="Russell D.A."/>
            <person name="Pope W.H."/>
            <person name="Jacobs-Sera D."/>
            <person name="Hendrix R.W."/>
            <person name="Hatfull G.F."/>
        </authorList>
    </citation>
    <scope>NUCLEOTIDE SEQUENCE [LARGE SCALE GENOMIC DNA]</scope>
    <source>
        <strain evidence="6 7">DSM 27710</strain>
    </source>
</reference>